<protein>
    <submittedName>
        <fullName evidence="1">Uncharacterized protein</fullName>
    </submittedName>
</protein>
<gene>
    <name evidence="1" type="ORF">SAMN05421855_10597</name>
</gene>
<dbReference type="STRING" id="227084.SAMN05421855_10597"/>
<accession>A0A1G7I610</accession>
<name>A0A1G7I610_9FLAO</name>
<dbReference type="Proteomes" id="UP000199321">
    <property type="component" value="Unassembled WGS sequence"/>
</dbReference>
<proteinExistence type="predicted"/>
<dbReference type="EMBL" id="FNBA01000005">
    <property type="protein sequence ID" value="SDF07769.1"/>
    <property type="molecule type" value="Genomic_DNA"/>
</dbReference>
<dbReference type="AlphaFoldDB" id="A0A1G7I610"/>
<evidence type="ECO:0000313" key="1">
    <source>
        <dbReference type="EMBL" id="SDF07769.1"/>
    </source>
</evidence>
<organism evidence="1 2">
    <name type="scientific">Ulvibacter litoralis</name>
    <dbReference type="NCBI Taxonomy" id="227084"/>
    <lineage>
        <taxon>Bacteria</taxon>
        <taxon>Pseudomonadati</taxon>
        <taxon>Bacteroidota</taxon>
        <taxon>Flavobacteriia</taxon>
        <taxon>Flavobacteriales</taxon>
        <taxon>Flavobacteriaceae</taxon>
        <taxon>Ulvibacter</taxon>
    </lineage>
</organism>
<reference evidence="1 2" key="1">
    <citation type="submission" date="2016-10" db="EMBL/GenBank/DDBJ databases">
        <authorList>
            <person name="de Groot N.N."/>
        </authorList>
    </citation>
    <scope>NUCLEOTIDE SEQUENCE [LARGE SCALE GENOMIC DNA]</scope>
    <source>
        <strain evidence="1 2">DSM 16195</strain>
    </source>
</reference>
<keyword evidence="2" id="KW-1185">Reference proteome</keyword>
<evidence type="ECO:0000313" key="2">
    <source>
        <dbReference type="Proteomes" id="UP000199321"/>
    </source>
</evidence>
<sequence length="52" mass="5905">MFFNILGFLLPFFKILESPLKSKSTGNNINISTLSALLKELLISHKFISLKH</sequence>